<dbReference type="NCBIfam" id="NF038354">
    <property type="entry name" value="trnsprt_adja_43"/>
    <property type="match status" value="1"/>
</dbReference>
<gene>
    <name evidence="2" type="ORF">SAMN05421772_11631</name>
</gene>
<evidence type="ECO:0000256" key="1">
    <source>
        <dbReference type="SAM" id="Phobius"/>
    </source>
</evidence>
<keyword evidence="1" id="KW-1133">Transmembrane helix</keyword>
<sequence length="46" mass="5323">MTTMTEILLSAYVLVWPLIVACVFFVLVRAFLREIREARRNGTPII</sequence>
<evidence type="ECO:0000313" key="2">
    <source>
        <dbReference type="EMBL" id="SIT07731.1"/>
    </source>
</evidence>
<accession>A0AA46A746</accession>
<dbReference type="EMBL" id="FTOU01000016">
    <property type="protein sequence ID" value="SIT07731.1"/>
    <property type="molecule type" value="Genomic_DNA"/>
</dbReference>
<proteinExistence type="predicted"/>
<dbReference type="InterPro" id="IPR049820">
    <property type="entry name" value="Trnsprt_adja_ssu-like"/>
</dbReference>
<organism evidence="2 3">
    <name type="scientific">Paracoccus saliphilus</name>
    <dbReference type="NCBI Taxonomy" id="405559"/>
    <lineage>
        <taxon>Bacteria</taxon>
        <taxon>Pseudomonadati</taxon>
        <taxon>Pseudomonadota</taxon>
        <taxon>Alphaproteobacteria</taxon>
        <taxon>Rhodobacterales</taxon>
        <taxon>Paracoccaceae</taxon>
        <taxon>Paracoccus</taxon>
    </lineage>
</organism>
<protein>
    <submittedName>
        <fullName evidence="2">Uncharacterized protein</fullName>
    </submittedName>
</protein>
<comment type="caution">
    <text evidence="2">The sequence shown here is derived from an EMBL/GenBank/DDBJ whole genome shotgun (WGS) entry which is preliminary data.</text>
</comment>
<keyword evidence="1" id="KW-0472">Membrane</keyword>
<reference evidence="2 3" key="1">
    <citation type="submission" date="2017-01" db="EMBL/GenBank/DDBJ databases">
        <authorList>
            <person name="Varghese N."/>
            <person name="Submissions S."/>
        </authorList>
    </citation>
    <scope>NUCLEOTIDE SEQUENCE [LARGE SCALE GENOMIC DNA]</scope>
    <source>
        <strain evidence="2 3">DSM 18447</strain>
    </source>
</reference>
<name>A0AA46A746_9RHOB</name>
<evidence type="ECO:0000313" key="3">
    <source>
        <dbReference type="Proteomes" id="UP000186216"/>
    </source>
</evidence>
<keyword evidence="1" id="KW-0812">Transmembrane</keyword>
<dbReference type="AlphaFoldDB" id="A0AA46A746"/>
<dbReference type="RefSeq" id="WP_366928661.1">
    <property type="nucleotide sequence ID" value="NZ_CP067140.1"/>
</dbReference>
<feature type="transmembrane region" description="Helical" evidence="1">
    <location>
        <begin position="12"/>
        <end position="32"/>
    </location>
</feature>
<dbReference type="Proteomes" id="UP000186216">
    <property type="component" value="Unassembled WGS sequence"/>
</dbReference>